<dbReference type="InterPro" id="IPR005545">
    <property type="entry name" value="YCII"/>
</dbReference>
<dbReference type="SUPFAM" id="SSF54909">
    <property type="entry name" value="Dimeric alpha+beta barrel"/>
    <property type="match status" value="1"/>
</dbReference>
<dbReference type="PANTHER" id="PTHR37828">
    <property type="entry name" value="GSR2449 PROTEIN"/>
    <property type="match status" value="1"/>
</dbReference>
<accession>A0A9Q4AME3</accession>
<comment type="similarity">
    <text evidence="1">Belongs to the YciI family.</text>
</comment>
<reference evidence="3" key="1">
    <citation type="submission" date="2022-06" db="EMBL/GenBank/DDBJ databases">
        <title>Devosia sp. XJ19-45 genome assembly.</title>
        <authorList>
            <person name="Li B."/>
            <person name="Cai M."/>
            <person name="Nie G."/>
            <person name="Li W."/>
        </authorList>
    </citation>
    <scope>NUCLEOTIDE SEQUENCE</scope>
    <source>
        <strain evidence="3">XJ19-45</strain>
    </source>
</reference>
<protein>
    <submittedName>
        <fullName evidence="3">YciI family protein</fullName>
    </submittedName>
</protein>
<dbReference type="Pfam" id="PF03795">
    <property type="entry name" value="YCII"/>
    <property type="match status" value="1"/>
</dbReference>
<dbReference type="AlphaFoldDB" id="A0A9Q4AME3"/>
<organism evidence="3 4">
    <name type="scientific">Devosia ureilytica</name>
    <dbReference type="NCBI Taxonomy" id="2952754"/>
    <lineage>
        <taxon>Bacteria</taxon>
        <taxon>Pseudomonadati</taxon>
        <taxon>Pseudomonadota</taxon>
        <taxon>Alphaproteobacteria</taxon>
        <taxon>Hyphomicrobiales</taxon>
        <taxon>Devosiaceae</taxon>
        <taxon>Devosia</taxon>
    </lineage>
</organism>
<dbReference type="PANTHER" id="PTHR37828:SF1">
    <property type="entry name" value="YCII-RELATED DOMAIN-CONTAINING PROTEIN"/>
    <property type="match status" value="1"/>
</dbReference>
<feature type="domain" description="YCII-related" evidence="2">
    <location>
        <begin position="13"/>
        <end position="78"/>
    </location>
</feature>
<evidence type="ECO:0000313" key="3">
    <source>
        <dbReference type="EMBL" id="MCP8886276.1"/>
    </source>
</evidence>
<dbReference type="InterPro" id="IPR011008">
    <property type="entry name" value="Dimeric_a/b-barrel"/>
</dbReference>
<keyword evidence="4" id="KW-1185">Reference proteome</keyword>
<evidence type="ECO:0000259" key="2">
    <source>
        <dbReference type="Pfam" id="PF03795"/>
    </source>
</evidence>
<dbReference type="EMBL" id="JAMWDU010000002">
    <property type="protein sequence ID" value="MCP8886276.1"/>
    <property type="molecule type" value="Genomic_DNA"/>
</dbReference>
<dbReference type="Gene3D" id="3.30.70.1060">
    <property type="entry name" value="Dimeric alpha+beta barrel"/>
    <property type="match status" value="1"/>
</dbReference>
<name>A0A9Q4AME3_9HYPH</name>
<dbReference type="Proteomes" id="UP001060275">
    <property type="component" value="Unassembled WGS sequence"/>
</dbReference>
<comment type="caution">
    <text evidence="3">The sequence shown here is derived from an EMBL/GenBank/DDBJ whole genome shotgun (WGS) entry which is preliminary data.</text>
</comment>
<sequence>MFVVLLKPSGQPGRAGDLLAGHKAWLEKGLADGVFALWGSLKPEGGGAIMAHGLDRAALEKRVAADPFVSGGVVRAEIVEIAPARAESRLEFLLD</sequence>
<dbReference type="RefSeq" id="WP_254674024.1">
    <property type="nucleotide sequence ID" value="NZ_JAMWDU010000002.1"/>
</dbReference>
<evidence type="ECO:0000256" key="1">
    <source>
        <dbReference type="ARBA" id="ARBA00007689"/>
    </source>
</evidence>
<gene>
    <name evidence="3" type="ORF">NF348_04100</name>
</gene>
<evidence type="ECO:0000313" key="4">
    <source>
        <dbReference type="Proteomes" id="UP001060275"/>
    </source>
</evidence>
<proteinExistence type="inferred from homology"/>